<organism evidence="1 2">
    <name type="scientific">Paramecium sonneborni</name>
    <dbReference type="NCBI Taxonomy" id="65129"/>
    <lineage>
        <taxon>Eukaryota</taxon>
        <taxon>Sar</taxon>
        <taxon>Alveolata</taxon>
        <taxon>Ciliophora</taxon>
        <taxon>Intramacronucleata</taxon>
        <taxon>Oligohymenophorea</taxon>
        <taxon>Peniculida</taxon>
        <taxon>Parameciidae</taxon>
        <taxon>Paramecium</taxon>
    </lineage>
</organism>
<reference evidence="1" key="1">
    <citation type="submission" date="2021-01" db="EMBL/GenBank/DDBJ databases">
        <authorList>
            <consortium name="Genoscope - CEA"/>
            <person name="William W."/>
        </authorList>
    </citation>
    <scope>NUCLEOTIDE SEQUENCE</scope>
</reference>
<keyword evidence="2" id="KW-1185">Reference proteome</keyword>
<protein>
    <submittedName>
        <fullName evidence="1">Uncharacterized protein</fullName>
    </submittedName>
</protein>
<proteinExistence type="predicted"/>
<sequence>MDTIYKNTTLNSHAKSSSTSHMMASPFSTYTPQTCYSILQFLPYIQSSVKKQQMKKFIIKERTEYDKKKTIIESGLLTQRGMTKYLKPNRLKWQKKELRLSDSIIETKLKIADLILNTKGGQSRKELLIEKIQTQIESPRQIFSSRTIKSEHNVNQFIDRIKSQTIPHKLRQQVQSPSKINQSQQKIIQNFTTTYQTE</sequence>
<dbReference type="OrthoDB" id="291482at2759"/>
<comment type="caution">
    <text evidence="1">The sequence shown here is derived from an EMBL/GenBank/DDBJ whole genome shotgun (WGS) entry which is preliminary data.</text>
</comment>
<dbReference type="Proteomes" id="UP000692954">
    <property type="component" value="Unassembled WGS sequence"/>
</dbReference>
<accession>A0A8S1MRL9</accession>
<dbReference type="AlphaFoldDB" id="A0A8S1MRL9"/>
<gene>
    <name evidence="1" type="ORF">PSON_ATCC_30995.1.T0430141</name>
</gene>
<evidence type="ECO:0000313" key="2">
    <source>
        <dbReference type="Proteomes" id="UP000692954"/>
    </source>
</evidence>
<dbReference type="EMBL" id="CAJJDN010000043">
    <property type="protein sequence ID" value="CAD8082339.1"/>
    <property type="molecule type" value="Genomic_DNA"/>
</dbReference>
<name>A0A8S1MRL9_9CILI</name>
<evidence type="ECO:0000313" key="1">
    <source>
        <dbReference type="EMBL" id="CAD8082339.1"/>
    </source>
</evidence>